<proteinExistence type="predicted"/>
<evidence type="ECO:0000313" key="4">
    <source>
        <dbReference type="Proteomes" id="UP000317178"/>
    </source>
</evidence>
<name>A0A518CNP7_9PLAN</name>
<feature type="transmembrane region" description="Helical" evidence="2">
    <location>
        <begin position="362"/>
        <end position="389"/>
    </location>
</feature>
<dbReference type="GO" id="GO:0031293">
    <property type="term" value="P:membrane protein intracellular domain proteolysis"/>
    <property type="evidence" value="ECO:0007669"/>
    <property type="project" value="TreeGrafter"/>
</dbReference>
<feature type="transmembrane region" description="Helical" evidence="2">
    <location>
        <begin position="193"/>
        <end position="212"/>
    </location>
</feature>
<feature type="transmembrane region" description="Helical" evidence="2">
    <location>
        <begin position="395"/>
        <end position="414"/>
    </location>
</feature>
<sequence length="741" mass="85540">MLNSIDSSMVSSSQRPIPFKIRPDLIVKRVEYRGIPSWVIKDPVGLKYHRLDPEQYRCLQLLNGERNLEQIEKALCEEFPSLHLQLQDVQGLVTELHKKNIVFSDRPGQGAALLEIQREQDKKKRWNLVKNLLYLRLPGWDPEPTLRYLYPYIRFCFNQKFIFFTSLFIASSWILLLVNFSTFQAKLPEFQQFFGWPNLIYLWITLALTKVLHEFGHGMSCLHFGGECHEMGVMLLVFSPTLYCDVTDSWMMRNKWHRIIIGAAGMIVEIFISAITIYIWWFTQPGLLHHLALNIFFVTTITTVVFNANPLMRFDGYYMLSDLLEIPNLRPKADKTLREKFAWYCLGIEPKPDRTMPTSGRLWFILFAITAWLYRWVVVFGITLFLYTVLKPYDLQSIGIAMAFMSVISIFWGMGQACYQILMAPRQEPISYVRLGFSLSVLTAIVVAALMIPIPWHLESPVLLEPADLKHVYTKTDGVIEEILVQPGDTVEVGDVLMRLSNIQKKMELQQYKTELKEIEIRIRTADQAGNLDQENYLLDSRKNLITLINQLEQQFKQLEITAPISGQIIAPPRAPVPKVDPMRNQLARWTGTPLDSANLQAYLEPKTHLLSIAPGSDYVAQMVIDQEQRNDLHLDEEVEIKFDHLPHEIYLAHVSEIADRPLEVAPEALSNKAGGQLATVTDEQGNERLQNPSYLALVDLNEDVDLLRTGLRGQARFLVDERTAGQWLWKYIRSTFHFRL</sequence>
<keyword evidence="2" id="KW-1133">Transmembrane helix</keyword>
<dbReference type="OrthoDB" id="9759690at2"/>
<dbReference type="Gene3D" id="2.40.50.100">
    <property type="match status" value="1"/>
</dbReference>
<dbReference type="PANTHER" id="PTHR13325:SF3">
    <property type="entry name" value="MEMBRANE-BOUND TRANSCRIPTION FACTOR SITE-2 PROTEASE"/>
    <property type="match status" value="1"/>
</dbReference>
<feature type="transmembrane region" description="Helical" evidence="2">
    <location>
        <begin position="259"/>
        <end position="281"/>
    </location>
</feature>
<dbReference type="KEGG" id="plon:Pla110_25830"/>
<dbReference type="GO" id="GO:0016020">
    <property type="term" value="C:membrane"/>
    <property type="evidence" value="ECO:0007669"/>
    <property type="project" value="InterPro"/>
</dbReference>
<dbReference type="RefSeq" id="WP_144996083.1">
    <property type="nucleotide sequence ID" value="NZ_CP036281.1"/>
</dbReference>
<evidence type="ECO:0000313" key="3">
    <source>
        <dbReference type="EMBL" id="QDU80847.1"/>
    </source>
</evidence>
<keyword evidence="2" id="KW-0472">Membrane</keyword>
<keyword evidence="2" id="KW-0812">Transmembrane</keyword>
<feature type="transmembrane region" description="Helical" evidence="2">
    <location>
        <begin position="161"/>
        <end position="181"/>
    </location>
</feature>
<dbReference type="GO" id="GO:0005737">
    <property type="term" value="C:cytoplasm"/>
    <property type="evidence" value="ECO:0007669"/>
    <property type="project" value="TreeGrafter"/>
</dbReference>
<accession>A0A518CNP7</accession>
<evidence type="ECO:0000256" key="1">
    <source>
        <dbReference type="SAM" id="Coils"/>
    </source>
</evidence>
<dbReference type="SUPFAM" id="SSF111369">
    <property type="entry name" value="HlyD-like secretion proteins"/>
    <property type="match status" value="1"/>
</dbReference>
<dbReference type="Proteomes" id="UP000317178">
    <property type="component" value="Chromosome"/>
</dbReference>
<feature type="coiled-coil region" evidence="1">
    <location>
        <begin position="502"/>
        <end position="562"/>
    </location>
</feature>
<evidence type="ECO:0000256" key="2">
    <source>
        <dbReference type="SAM" id="Phobius"/>
    </source>
</evidence>
<dbReference type="Gene3D" id="2.40.30.170">
    <property type="match status" value="1"/>
</dbReference>
<keyword evidence="1" id="KW-0175">Coiled coil</keyword>
<dbReference type="GO" id="GO:0004222">
    <property type="term" value="F:metalloendopeptidase activity"/>
    <property type="evidence" value="ECO:0007669"/>
    <property type="project" value="InterPro"/>
</dbReference>
<feature type="transmembrane region" description="Helical" evidence="2">
    <location>
        <begin position="287"/>
        <end position="309"/>
    </location>
</feature>
<keyword evidence="4" id="KW-1185">Reference proteome</keyword>
<protein>
    <submittedName>
        <fullName evidence="3">HlyD family secretion protein</fullName>
    </submittedName>
</protein>
<reference evidence="3 4" key="1">
    <citation type="submission" date="2019-02" db="EMBL/GenBank/DDBJ databases">
        <title>Deep-cultivation of Planctomycetes and their phenomic and genomic characterization uncovers novel biology.</title>
        <authorList>
            <person name="Wiegand S."/>
            <person name="Jogler M."/>
            <person name="Boedeker C."/>
            <person name="Pinto D."/>
            <person name="Vollmers J."/>
            <person name="Rivas-Marin E."/>
            <person name="Kohn T."/>
            <person name="Peeters S.H."/>
            <person name="Heuer A."/>
            <person name="Rast P."/>
            <person name="Oberbeckmann S."/>
            <person name="Bunk B."/>
            <person name="Jeske O."/>
            <person name="Meyerdierks A."/>
            <person name="Storesund J.E."/>
            <person name="Kallscheuer N."/>
            <person name="Luecker S."/>
            <person name="Lage O.M."/>
            <person name="Pohl T."/>
            <person name="Merkel B.J."/>
            <person name="Hornburger P."/>
            <person name="Mueller R.-W."/>
            <person name="Bruemmer F."/>
            <person name="Labrenz M."/>
            <person name="Spormann A.M."/>
            <person name="Op den Camp H."/>
            <person name="Overmann J."/>
            <person name="Amann R."/>
            <person name="Jetten M.S.M."/>
            <person name="Mascher T."/>
            <person name="Medema M.H."/>
            <person name="Devos D.P."/>
            <person name="Kaster A.-K."/>
            <person name="Ovreas L."/>
            <person name="Rohde M."/>
            <person name="Galperin M.Y."/>
            <person name="Jogler C."/>
        </authorList>
    </citation>
    <scope>NUCLEOTIDE SEQUENCE [LARGE SCALE GENOMIC DNA]</scope>
    <source>
        <strain evidence="3 4">Pla110</strain>
    </source>
</reference>
<dbReference type="EMBL" id="CP036281">
    <property type="protein sequence ID" value="QDU80847.1"/>
    <property type="molecule type" value="Genomic_DNA"/>
</dbReference>
<feature type="transmembrane region" description="Helical" evidence="2">
    <location>
        <begin position="435"/>
        <end position="456"/>
    </location>
</feature>
<dbReference type="AlphaFoldDB" id="A0A518CNP7"/>
<dbReference type="InterPro" id="IPR001193">
    <property type="entry name" value="MBTPS2"/>
</dbReference>
<dbReference type="PANTHER" id="PTHR13325">
    <property type="entry name" value="PROTEASE M50 MEMBRANE-BOUND TRANSCRIPTION FACTOR SITE 2 PROTEASE"/>
    <property type="match status" value="1"/>
</dbReference>
<organism evidence="3 4">
    <name type="scientific">Polystyrenella longa</name>
    <dbReference type="NCBI Taxonomy" id="2528007"/>
    <lineage>
        <taxon>Bacteria</taxon>
        <taxon>Pseudomonadati</taxon>
        <taxon>Planctomycetota</taxon>
        <taxon>Planctomycetia</taxon>
        <taxon>Planctomycetales</taxon>
        <taxon>Planctomycetaceae</taxon>
        <taxon>Polystyrenella</taxon>
    </lineage>
</organism>
<gene>
    <name evidence="3" type="ORF">Pla110_25830</name>
</gene>